<evidence type="ECO:0000313" key="2">
    <source>
        <dbReference type="Proteomes" id="UP000813215"/>
    </source>
</evidence>
<dbReference type="Pfam" id="PF14516">
    <property type="entry name" value="AAA_35"/>
    <property type="match status" value="1"/>
</dbReference>
<gene>
    <name evidence="1" type="ORF">KME28_07720</name>
</gene>
<accession>A0A9E3LS34</accession>
<sequence length="420" mass="48563">MSRSVKIRKECIDKVKTTVQLQGYPRQKDLAEDVGVCLDTVRKFLNGKPIDCLNFQEICQKLGLDWQAIADFNPNINNITLPEFADEPDTENFIYVKRPYTESICEQTLRQAGALLLIKAPGLMGKTSLMAKILLQLASEGYRTVFLNLHYAEIDHFTNLDKFLQWFSVSVGKRLKMSNQLANYWDDESSSKLNCTAYFEEYLLPQSLSPLVLCLDEVERIFPYQQVASEFFGLLRVWHELAKTCSIWQKMRLIVVHSTEVYVPLNVNESPFNVGKLVQLPELTPEQVNDLAQQYGIFWEHEQIQQLMSMLRGHPYLLGQAFSYLKNNTTISLEEFLQSAPTEAGIYSSFLRRYWKIIQQHFELAEALKKVVITRDKIQLEPMLAYKLYSMGLIHLTGNEVEISCNLYRLYFGDRFGINS</sequence>
<evidence type="ECO:0000313" key="1">
    <source>
        <dbReference type="EMBL" id="MBW4431606.1"/>
    </source>
</evidence>
<dbReference type="AlphaFoldDB" id="A0A9E3LS34"/>
<dbReference type="SUPFAM" id="SSF52540">
    <property type="entry name" value="P-loop containing nucleoside triphosphate hydrolases"/>
    <property type="match status" value="1"/>
</dbReference>
<comment type="caution">
    <text evidence="1">The sequence shown here is derived from an EMBL/GenBank/DDBJ whole genome shotgun (WGS) entry which is preliminary data.</text>
</comment>
<dbReference type="Gene3D" id="3.40.50.300">
    <property type="entry name" value="P-loop containing nucleotide triphosphate hydrolases"/>
    <property type="match status" value="1"/>
</dbReference>
<dbReference type="Proteomes" id="UP000813215">
    <property type="component" value="Unassembled WGS sequence"/>
</dbReference>
<organism evidence="1 2">
    <name type="scientific">Pelatocladus maniniholoensis HA4357-MV3</name>
    <dbReference type="NCBI Taxonomy" id="1117104"/>
    <lineage>
        <taxon>Bacteria</taxon>
        <taxon>Bacillati</taxon>
        <taxon>Cyanobacteriota</taxon>
        <taxon>Cyanophyceae</taxon>
        <taxon>Nostocales</taxon>
        <taxon>Nostocaceae</taxon>
        <taxon>Pelatocladus</taxon>
    </lineage>
</organism>
<proteinExistence type="predicted"/>
<protein>
    <submittedName>
        <fullName evidence="1">AAA-like domain-containing protein</fullName>
    </submittedName>
</protein>
<reference evidence="1" key="1">
    <citation type="submission" date="2021-05" db="EMBL/GenBank/DDBJ databases">
        <authorList>
            <person name="Pietrasiak N."/>
            <person name="Ward R."/>
            <person name="Stajich J.E."/>
            <person name="Kurbessoian T."/>
        </authorList>
    </citation>
    <scope>NUCLEOTIDE SEQUENCE</scope>
    <source>
        <strain evidence="1">HA4357-MV3</strain>
    </source>
</reference>
<name>A0A9E3LS34_9NOST</name>
<dbReference type="InterPro" id="IPR027417">
    <property type="entry name" value="P-loop_NTPase"/>
</dbReference>
<dbReference type="EMBL" id="JAHHHW010000072">
    <property type="protein sequence ID" value="MBW4431606.1"/>
    <property type="molecule type" value="Genomic_DNA"/>
</dbReference>
<reference evidence="1" key="2">
    <citation type="journal article" date="2022" name="Microbiol. Resour. Announc.">
        <title>Metagenome Sequencing to Explore Phylogenomics of Terrestrial Cyanobacteria.</title>
        <authorList>
            <person name="Ward R.D."/>
            <person name="Stajich J.E."/>
            <person name="Johansen J.R."/>
            <person name="Huntemann M."/>
            <person name="Clum A."/>
            <person name="Foster B."/>
            <person name="Foster B."/>
            <person name="Roux S."/>
            <person name="Palaniappan K."/>
            <person name="Varghese N."/>
            <person name="Mukherjee S."/>
            <person name="Reddy T.B.K."/>
            <person name="Daum C."/>
            <person name="Copeland A."/>
            <person name="Chen I.A."/>
            <person name="Ivanova N.N."/>
            <person name="Kyrpides N.C."/>
            <person name="Shapiro N."/>
            <person name="Eloe-Fadrosh E.A."/>
            <person name="Pietrasiak N."/>
        </authorList>
    </citation>
    <scope>NUCLEOTIDE SEQUENCE</scope>
    <source>
        <strain evidence="1">HA4357-MV3</strain>
    </source>
</reference>